<keyword evidence="5" id="KW-1185">Reference proteome</keyword>
<dbReference type="PROSITE" id="PS50110">
    <property type="entry name" value="RESPONSE_REGULATORY"/>
    <property type="match status" value="1"/>
</dbReference>
<evidence type="ECO:0000313" key="4">
    <source>
        <dbReference type="EMBL" id="RUT00846.1"/>
    </source>
</evidence>
<dbReference type="SMART" id="SM00448">
    <property type="entry name" value="REC"/>
    <property type="match status" value="1"/>
</dbReference>
<dbReference type="InterPro" id="IPR001789">
    <property type="entry name" value="Sig_transdc_resp-reg_receiver"/>
</dbReference>
<dbReference type="InterPro" id="IPR011006">
    <property type="entry name" value="CheY-like_superfamily"/>
</dbReference>
<dbReference type="AlphaFoldDB" id="A0A3S1IQW8"/>
<dbReference type="Proteomes" id="UP000271624">
    <property type="component" value="Unassembled WGS sequence"/>
</dbReference>
<evidence type="ECO:0000256" key="2">
    <source>
        <dbReference type="PROSITE-ProRule" id="PRU00169"/>
    </source>
</evidence>
<evidence type="ECO:0000259" key="3">
    <source>
        <dbReference type="PROSITE" id="PS50110"/>
    </source>
</evidence>
<keyword evidence="1 2" id="KW-0597">Phosphoprotein</keyword>
<name>A0A3S1IQW8_9CYAN</name>
<dbReference type="InterPro" id="IPR050595">
    <property type="entry name" value="Bact_response_regulator"/>
</dbReference>
<dbReference type="PANTHER" id="PTHR44591:SF22">
    <property type="entry name" value="CHEY SUBFAMILY"/>
    <property type="match status" value="1"/>
</dbReference>
<dbReference type="Gene3D" id="3.40.50.2300">
    <property type="match status" value="1"/>
</dbReference>
<reference evidence="4" key="2">
    <citation type="journal article" date="2019" name="Genome Biol. Evol.">
        <title>Day and night: Metabolic profiles and evolutionary relationships of six axenic non-marine cyanobacteria.</title>
        <authorList>
            <person name="Will S.E."/>
            <person name="Henke P."/>
            <person name="Boedeker C."/>
            <person name="Huang S."/>
            <person name="Brinkmann H."/>
            <person name="Rohde M."/>
            <person name="Jarek M."/>
            <person name="Friedl T."/>
            <person name="Seufert S."/>
            <person name="Schumacher M."/>
            <person name="Overmann J."/>
            <person name="Neumann-Schaal M."/>
            <person name="Petersen J."/>
        </authorList>
    </citation>
    <scope>NUCLEOTIDE SEQUENCE [LARGE SCALE GENOMIC DNA]</scope>
    <source>
        <strain evidence="4">PCC 7102</strain>
    </source>
</reference>
<evidence type="ECO:0000256" key="1">
    <source>
        <dbReference type="ARBA" id="ARBA00022553"/>
    </source>
</evidence>
<dbReference type="GO" id="GO:0000160">
    <property type="term" value="P:phosphorelay signal transduction system"/>
    <property type="evidence" value="ECO:0007669"/>
    <property type="project" value="InterPro"/>
</dbReference>
<evidence type="ECO:0000313" key="5">
    <source>
        <dbReference type="Proteomes" id="UP000271624"/>
    </source>
</evidence>
<feature type="domain" description="Response regulatory" evidence="3">
    <location>
        <begin position="4"/>
        <end position="121"/>
    </location>
</feature>
<gene>
    <name evidence="4" type="ORF">DSM106972_072550</name>
</gene>
<dbReference type="RefSeq" id="WP_127085369.1">
    <property type="nucleotide sequence ID" value="NZ_RSCL01000022.1"/>
</dbReference>
<dbReference type="Pfam" id="PF00072">
    <property type="entry name" value="Response_reg"/>
    <property type="match status" value="1"/>
</dbReference>
<comment type="caution">
    <text evidence="4">The sequence shown here is derived from an EMBL/GenBank/DDBJ whole genome shotgun (WGS) entry which is preliminary data.</text>
</comment>
<dbReference type="SUPFAM" id="SSF52172">
    <property type="entry name" value="CheY-like"/>
    <property type="match status" value="1"/>
</dbReference>
<reference evidence="4" key="1">
    <citation type="submission" date="2018-12" db="EMBL/GenBank/DDBJ databases">
        <authorList>
            <person name="Will S."/>
            <person name="Neumann-Schaal M."/>
            <person name="Henke P."/>
        </authorList>
    </citation>
    <scope>NUCLEOTIDE SEQUENCE</scope>
    <source>
        <strain evidence="4">PCC 7102</strain>
    </source>
</reference>
<dbReference type="OrthoDB" id="424582at2"/>
<feature type="modified residue" description="4-aspartylphosphate" evidence="2">
    <location>
        <position position="54"/>
    </location>
</feature>
<organism evidence="4 5">
    <name type="scientific">Dulcicalothrix desertica PCC 7102</name>
    <dbReference type="NCBI Taxonomy" id="232991"/>
    <lineage>
        <taxon>Bacteria</taxon>
        <taxon>Bacillati</taxon>
        <taxon>Cyanobacteriota</taxon>
        <taxon>Cyanophyceae</taxon>
        <taxon>Nostocales</taxon>
        <taxon>Calotrichaceae</taxon>
        <taxon>Dulcicalothrix</taxon>
    </lineage>
</organism>
<protein>
    <submittedName>
        <fullName evidence="4">Response regulator</fullName>
    </submittedName>
</protein>
<dbReference type="CDD" id="cd17552">
    <property type="entry name" value="REC_RR468-like"/>
    <property type="match status" value="1"/>
</dbReference>
<dbReference type="PANTHER" id="PTHR44591">
    <property type="entry name" value="STRESS RESPONSE REGULATOR PROTEIN 1"/>
    <property type="match status" value="1"/>
</dbReference>
<sequence>MSKRVLIIDDEQGIRETTQVCLEITGDWEVFTASSGKEGLVVAASSQPDVILLDVMMPDMDGLTTLKKIQSNPEIQHIPVVFLTAKAQPAEQRQFSQLNLAALITKPYDPFTLSDQLTEIILRRVHKT</sequence>
<accession>A0A3S1IQW8</accession>
<proteinExistence type="predicted"/>
<dbReference type="EMBL" id="RSCL01000022">
    <property type="protein sequence ID" value="RUT00846.1"/>
    <property type="molecule type" value="Genomic_DNA"/>
</dbReference>